<keyword evidence="1" id="KW-1133">Transmembrane helix</keyword>
<dbReference type="Pfam" id="PF00149">
    <property type="entry name" value="Metallophos"/>
    <property type="match status" value="1"/>
</dbReference>
<dbReference type="InterPro" id="IPR051158">
    <property type="entry name" value="Metallophosphoesterase_sf"/>
</dbReference>
<gene>
    <name evidence="3" type="ORF">ABI_03600</name>
</gene>
<dbReference type="Gene3D" id="3.60.21.10">
    <property type="match status" value="1"/>
</dbReference>
<dbReference type="AlphaFoldDB" id="F4QJ97"/>
<keyword evidence="1" id="KW-0812">Transmembrane</keyword>
<organism evidence="3 4">
    <name type="scientific">Asticcacaulis biprosthecium C19</name>
    <dbReference type="NCBI Taxonomy" id="715226"/>
    <lineage>
        <taxon>Bacteria</taxon>
        <taxon>Pseudomonadati</taxon>
        <taxon>Pseudomonadota</taxon>
        <taxon>Alphaproteobacteria</taxon>
        <taxon>Caulobacterales</taxon>
        <taxon>Caulobacteraceae</taxon>
        <taxon>Asticcacaulis</taxon>
    </lineage>
</organism>
<keyword evidence="4" id="KW-1185">Reference proteome</keyword>
<dbReference type="RefSeq" id="WP_006271096.1">
    <property type="nucleotide sequence ID" value="NZ_GL883077.1"/>
</dbReference>
<dbReference type="GO" id="GO:0016787">
    <property type="term" value="F:hydrolase activity"/>
    <property type="evidence" value="ECO:0007669"/>
    <property type="project" value="InterPro"/>
</dbReference>
<accession>F4QJ97</accession>
<dbReference type="Proteomes" id="UP000006512">
    <property type="component" value="Unassembled WGS sequence"/>
</dbReference>
<reference evidence="4" key="1">
    <citation type="submission" date="2011-03" db="EMBL/GenBank/DDBJ databases">
        <title>Draft genome sequence of Brevundimonas diminuta.</title>
        <authorList>
            <person name="Brown P.J.B."/>
            <person name="Buechlein A."/>
            <person name="Hemmerich C."/>
            <person name="Brun Y.V."/>
        </authorList>
    </citation>
    <scope>NUCLEOTIDE SEQUENCE [LARGE SCALE GENOMIC DNA]</scope>
    <source>
        <strain evidence="4">C19</strain>
    </source>
</reference>
<sequence>MRKWGRIIWGVIGLGVIAMAADAFWFEPRSTVVSEFDVEVPAWPKDTAPLRVVLLSDIHVDDVHMPPERVRKIAEQVAGLKPDVILLAGDYIGGDVFKGRKEFGARPMRSPEMIALDEEGLRALDSFKAPLGTYAVMGNHDCWWDCDRVREIFAETQVTFLENRAFRIERPSGDVWILGVEDGQTQNPDFPATAAQAPAGAATLTLTHNPGLFDWESNHAPIQLSGHSHAGQVRLPLIGAPVRVVRHTEDTADGYEVINGRILIVTRGLGSSGIPVRFGAPPQIMLLNIRPGTEAHVRPHQP</sequence>
<evidence type="ECO:0000259" key="2">
    <source>
        <dbReference type="Pfam" id="PF00149"/>
    </source>
</evidence>
<dbReference type="InterPro" id="IPR004843">
    <property type="entry name" value="Calcineurin-like_PHP"/>
</dbReference>
<dbReference type="EMBL" id="GL883077">
    <property type="protein sequence ID" value="EGF91928.1"/>
    <property type="molecule type" value="Genomic_DNA"/>
</dbReference>
<feature type="domain" description="Calcineurin-like phosphoesterase" evidence="2">
    <location>
        <begin position="50"/>
        <end position="163"/>
    </location>
</feature>
<proteinExistence type="predicted"/>
<dbReference type="eggNOG" id="COG1408">
    <property type="taxonomic scope" value="Bacteria"/>
</dbReference>
<dbReference type="PANTHER" id="PTHR31302">
    <property type="entry name" value="TRANSMEMBRANE PROTEIN WITH METALLOPHOSPHOESTERASE DOMAIN-RELATED"/>
    <property type="match status" value="1"/>
</dbReference>
<dbReference type="OrthoDB" id="9780884at2"/>
<keyword evidence="1" id="KW-0472">Membrane</keyword>
<dbReference type="InterPro" id="IPR029052">
    <property type="entry name" value="Metallo-depent_PP-like"/>
</dbReference>
<dbReference type="SUPFAM" id="SSF56300">
    <property type="entry name" value="Metallo-dependent phosphatases"/>
    <property type="match status" value="1"/>
</dbReference>
<dbReference type="PANTHER" id="PTHR31302:SF0">
    <property type="entry name" value="TRANSMEMBRANE PROTEIN WITH METALLOPHOSPHOESTERASE DOMAIN"/>
    <property type="match status" value="1"/>
</dbReference>
<dbReference type="HOGENOM" id="CLU_025443_3_1_5"/>
<evidence type="ECO:0000313" key="4">
    <source>
        <dbReference type="Proteomes" id="UP000006512"/>
    </source>
</evidence>
<evidence type="ECO:0000313" key="3">
    <source>
        <dbReference type="EMBL" id="EGF91928.1"/>
    </source>
</evidence>
<name>F4QJ97_9CAUL</name>
<feature type="transmembrane region" description="Helical" evidence="1">
    <location>
        <begin position="7"/>
        <end position="26"/>
    </location>
</feature>
<protein>
    <submittedName>
        <fullName evidence="3">Calcineurin-like phosphoesterase family protein</fullName>
    </submittedName>
</protein>
<dbReference type="STRING" id="715226.ABI_03600"/>
<evidence type="ECO:0000256" key="1">
    <source>
        <dbReference type="SAM" id="Phobius"/>
    </source>
</evidence>